<dbReference type="PANTHER" id="PTHR33121:SF70">
    <property type="entry name" value="SIGNALING PROTEIN YKOW"/>
    <property type="match status" value="1"/>
</dbReference>
<dbReference type="PROSITE" id="PS50883">
    <property type="entry name" value="EAL"/>
    <property type="match status" value="1"/>
</dbReference>
<dbReference type="Proteomes" id="UP000820818">
    <property type="component" value="Unassembled WGS sequence"/>
</dbReference>
<feature type="domain" description="EAL" evidence="1">
    <location>
        <begin position="1"/>
        <end position="193"/>
    </location>
</feature>
<dbReference type="InterPro" id="IPR050706">
    <property type="entry name" value="Cyclic-di-GMP_PDE-like"/>
</dbReference>
<dbReference type="InterPro" id="IPR001633">
    <property type="entry name" value="EAL_dom"/>
</dbReference>
<dbReference type="Pfam" id="PF00563">
    <property type="entry name" value="EAL"/>
    <property type="match status" value="1"/>
</dbReference>
<dbReference type="Gene3D" id="3.20.20.450">
    <property type="entry name" value="EAL domain"/>
    <property type="match status" value="1"/>
</dbReference>
<dbReference type="SMART" id="SM00052">
    <property type="entry name" value="EAL"/>
    <property type="match status" value="1"/>
</dbReference>
<keyword evidence="3" id="KW-1185">Reference proteome</keyword>
<dbReference type="SUPFAM" id="SSF141868">
    <property type="entry name" value="EAL domain-like"/>
    <property type="match status" value="1"/>
</dbReference>
<dbReference type="AlphaFoldDB" id="A0AAD5PM94"/>
<accession>A0AAD5PM94</accession>
<evidence type="ECO:0000259" key="1">
    <source>
        <dbReference type="PROSITE" id="PS50883"/>
    </source>
</evidence>
<organism evidence="2 3">
    <name type="scientific">Daphnia sinensis</name>
    <dbReference type="NCBI Taxonomy" id="1820382"/>
    <lineage>
        <taxon>Eukaryota</taxon>
        <taxon>Metazoa</taxon>
        <taxon>Ecdysozoa</taxon>
        <taxon>Arthropoda</taxon>
        <taxon>Crustacea</taxon>
        <taxon>Branchiopoda</taxon>
        <taxon>Diplostraca</taxon>
        <taxon>Cladocera</taxon>
        <taxon>Anomopoda</taxon>
        <taxon>Daphniidae</taxon>
        <taxon>Daphnia</taxon>
        <taxon>Daphnia similis group</taxon>
    </lineage>
</organism>
<reference evidence="2" key="1">
    <citation type="submission" date="2022-05" db="EMBL/GenBank/DDBJ databases">
        <title>A multi-omics perspective on studying reproductive biology in Daphnia sinensis.</title>
        <authorList>
            <person name="Jia J."/>
        </authorList>
    </citation>
    <scope>NUCLEOTIDE SEQUENCE</scope>
    <source>
        <strain evidence="2">WSL</strain>
    </source>
</reference>
<gene>
    <name evidence="2" type="ORF">GHT06_007534</name>
</gene>
<dbReference type="InterPro" id="IPR035919">
    <property type="entry name" value="EAL_sf"/>
</dbReference>
<proteinExistence type="predicted"/>
<dbReference type="PANTHER" id="PTHR33121">
    <property type="entry name" value="CYCLIC DI-GMP PHOSPHODIESTERASE PDEF"/>
    <property type="match status" value="1"/>
</dbReference>
<dbReference type="CDD" id="cd01948">
    <property type="entry name" value="EAL"/>
    <property type="match status" value="1"/>
</dbReference>
<evidence type="ECO:0000313" key="3">
    <source>
        <dbReference type="Proteomes" id="UP000820818"/>
    </source>
</evidence>
<name>A0AAD5PM94_9CRUS</name>
<sequence length="195" mass="21784">MGLIDPLTEVMLCQIVDDLKPLRERFPEAKVAFNVSAKQLSNRRIFRILTNCIDAKCSSFEGLVMEVTETELIQGMEDANLQLELLIGLGIEIAIDDFGKGYSSLARLGQLPIRKLKIDSSFVWSVQDPNTVKIIQAVLALARALHMEVNVEGVETFFQRDVLLGLGCNKAKGFLFARPCLWQTSCSLPRTWKPA</sequence>
<comment type="caution">
    <text evidence="2">The sequence shown here is derived from an EMBL/GenBank/DDBJ whole genome shotgun (WGS) entry which is preliminary data.</text>
</comment>
<protein>
    <recommendedName>
        <fullName evidence="1">EAL domain-containing protein</fullName>
    </recommendedName>
</protein>
<evidence type="ECO:0000313" key="2">
    <source>
        <dbReference type="EMBL" id="KAI9549824.1"/>
    </source>
</evidence>
<dbReference type="GO" id="GO:0071111">
    <property type="term" value="F:cyclic-guanylate-specific phosphodiesterase activity"/>
    <property type="evidence" value="ECO:0007669"/>
    <property type="project" value="InterPro"/>
</dbReference>
<dbReference type="EMBL" id="WJBH02000260">
    <property type="protein sequence ID" value="KAI9549824.1"/>
    <property type="molecule type" value="Genomic_DNA"/>
</dbReference>